<keyword evidence="2" id="KW-0285">Flavoprotein</keyword>
<evidence type="ECO:0000259" key="5">
    <source>
        <dbReference type="Pfam" id="PF00890"/>
    </source>
</evidence>
<protein>
    <submittedName>
        <fullName evidence="6">Fumarate reductase/succinate dehydrogenase flavoprotein, N-terminal</fullName>
    </submittedName>
</protein>
<sequence>MNLRRTPKLPEYTTTLPTSDQVTYFYKSAPLQLKISHQDFLVLLRPKADVVVTGSGNAGVDVFFDTAATALVTSGCSLGILVNRDGERFVDEGFDVRNYTCAMIGQVVFQVWDARTVEWLREEENCGKGLAAPKLKWALPIDKPPLLAVNVTTGIKFTFGGLTVNLENAPVVLETTSEEVPGLYCVGEMLGDMFSDNYHGGSGLSSGAVFRRRAGQAAVERAGKSGRLEQL</sequence>
<name>A0A7T6XGG7_PENDI</name>
<dbReference type="EMBL" id="CP060774">
    <property type="protein sequence ID" value="QQK40718.1"/>
    <property type="molecule type" value="Genomic_DNA"/>
</dbReference>
<evidence type="ECO:0000256" key="1">
    <source>
        <dbReference type="ARBA" id="ARBA00001974"/>
    </source>
</evidence>
<comment type="cofactor">
    <cofactor evidence="1">
        <name>FAD</name>
        <dbReference type="ChEBI" id="CHEBI:57692"/>
    </cofactor>
</comment>
<accession>A0A7T6XGG7</accession>
<dbReference type="GO" id="GO:0016491">
    <property type="term" value="F:oxidoreductase activity"/>
    <property type="evidence" value="ECO:0007669"/>
    <property type="project" value="UniProtKB-KW"/>
</dbReference>
<dbReference type="Proteomes" id="UP000595662">
    <property type="component" value="Chromosome 1"/>
</dbReference>
<dbReference type="SUPFAM" id="SSF51905">
    <property type="entry name" value="FAD/NAD(P)-binding domain"/>
    <property type="match status" value="1"/>
</dbReference>
<evidence type="ECO:0000313" key="6">
    <source>
        <dbReference type="EMBL" id="QQK40718.1"/>
    </source>
</evidence>
<dbReference type="PANTHER" id="PTHR43400">
    <property type="entry name" value="FUMARATE REDUCTASE"/>
    <property type="match status" value="1"/>
</dbReference>
<dbReference type="RefSeq" id="XP_014532044.1">
    <property type="nucleotide sequence ID" value="XM_014676558.1"/>
</dbReference>
<dbReference type="KEGG" id="pdp:PDIP_78870"/>
<gene>
    <name evidence="6" type="ORF">Pdw03_3572</name>
</gene>
<dbReference type="Gene3D" id="3.50.50.60">
    <property type="entry name" value="FAD/NAD(P)-binding domain"/>
    <property type="match status" value="1"/>
</dbReference>
<organism evidence="6 7">
    <name type="scientific">Penicillium digitatum</name>
    <name type="common">Green mold</name>
    <dbReference type="NCBI Taxonomy" id="36651"/>
    <lineage>
        <taxon>Eukaryota</taxon>
        <taxon>Fungi</taxon>
        <taxon>Dikarya</taxon>
        <taxon>Ascomycota</taxon>
        <taxon>Pezizomycotina</taxon>
        <taxon>Eurotiomycetes</taxon>
        <taxon>Eurotiomycetidae</taxon>
        <taxon>Eurotiales</taxon>
        <taxon>Aspergillaceae</taxon>
        <taxon>Penicillium</taxon>
    </lineage>
</organism>
<dbReference type="AlphaFoldDB" id="A0A7T6XGG7"/>
<reference evidence="6 7" key="1">
    <citation type="submission" date="2020-08" db="EMBL/GenBank/DDBJ databases">
        <title>The completed genome sequence of the pathogenic ascomycete fungus Penicillium digitatum.</title>
        <authorList>
            <person name="Wang M."/>
        </authorList>
    </citation>
    <scope>NUCLEOTIDE SEQUENCE [LARGE SCALE GENOMIC DNA]</scope>
    <source>
        <strain evidence="6 7">PdW03</strain>
    </source>
</reference>
<dbReference type="InterPro" id="IPR027477">
    <property type="entry name" value="Succ_DH/fumarate_Rdtase_cat_sf"/>
</dbReference>
<evidence type="ECO:0000256" key="4">
    <source>
        <dbReference type="ARBA" id="ARBA00023002"/>
    </source>
</evidence>
<evidence type="ECO:0000256" key="2">
    <source>
        <dbReference type="ARBA" id="ARBA00022630"/>
    </source>
</evidence>
<evidence type="ECO:0000313" key="7">
    <source>
        <dbReference type="Proteomes" id="UP000595662"/>
    </source>
</evidence>
<dbReference type="Gene3D" id="3.90.700.10">
    <property type="entry name" value="Succinate dehydrogenase/fumarate reductase flavoprotein, catalytic domain"/>
    <property type="match status" value="1"/>
</dbReference>
<dbReference type="GeneID" id="26236203"/>
<dbReference type="Pfam" id="PF00890">
    <property type="entry name" value="FAD_binding_2"/>
    <property type="match status" value="1"/>
</dbReference>
<dbReference type="PANTHER" id="PTHR43400:SF7">
    <property type="entry name" value="FAD-DEPENDENT OXIDOREDUCTASE 2 FAD BINDING DOMAIN-CONTAINING PROTEIN"/>
    <property type="match status" value="1"/>
</dbReference>
<feature type="domain" description="FAD-dependent oxidoreductase 2 FAD-binding" evidence="5">
    <location>
        <begin position="79"/>
        <end position="202"/>
    </location>
</feature>
<dbReference type="InterPro" id="IPR036188">
    <property type="entry name" value="FAD/NAD-bd_sf"/>
</dbReference>
<dbReference type="VEuPathDB" id="FungiDB:PDIP_78870"/>
<dbReference type="InterPro" id="IPR050315">
    <property type="entry name" value="FAD-oxidoreductase_2"/>
</dbReference>
<dbReference type="InterPro" id="IPR003953">
    <property type="entry name" value="FAD-dep_OxRdtase_2_FAD-bd"/>
</dbReference>
<proteinExistence type="predicted"/>
<keyword evidence="4" id="KW-0560">Oxidoreductase</keyword>
<keyword evidence="3" id="KW-0274">FAD</keyword>
<dbReference type="SUPFAM" id="SSF56425">
    <property type="entry name" value="Succinate dehydrogenase/fumarate reductase flavoprotein, catalytic domain"/>
    <property type="match status" value="1"/>
</dbReference>
<evidence type="ECO:0000256" key="3">
    <source>
        <dbReference type="ARBA" id="ARBA00022827"/>
    </source>
</evidence>